<dbReference type="PANTHER" id="PTHR37819">
    <property type="entry name" value="PROTEIN PSIE"/>
    <property type="match status" value="1"/>
</dbReference>
<dbReference type="GO" id="GO:0016036">
    <property type="term" value="P:cellular response to phosphate starvation"/>
    <property type="evidence" value="ECO:0007669"/>
    <property type="project" value="InterPro"/>
</dbReference>
<protein>
    <recommendedName>
        <fullName evidence="3">Protein PsiE</fullName>
    </recommendedName>
</protein>
<dbReference type="GO" id="GO:0005886">
    <property type="term" value="C:plasma membrane"/>
    <property type="evidence" value="ECO:0007669"/>
    <property type="project" value="UniProtKB-SubCell"/>
</dbReference>
<gene>
    <name evidence="8" type="ORF">BG04_757</name>
</gene>
<dbReference type="GeneID" id="93644244"/>
<dbReference type="PANTHER" id="PTHR37819:SF1">
    <property type="entry name" value="PROTEIN PSIE"/>
    <property type="match status" value="1"/>
</dbReference>
<evidence type="ECO:0000256" key="2">
    <source>
        <dbReference type="ARBA" id="ARBA00005632"/>
    </source>
</evidence>
<keyword evidence="6" id="KW-1133">Transmembrane helix</keyword>
<evidence type="ECO:0000313" key="9">
    <source>
        <dbReference type="Proteomes" id="UP000031829"/>
    </source>
</evidence>
<dbReference type="RefSeq" id="WP_013084516.1">
    <property type="nucleotide sequence ID" value="NZ_BCVB01000001.1"/>
</dbReference>
<reference evidence="8 9" key="1">
    <citation type="journal article" date="2015" name="Genome Announc.">
        <title>Complete genome sequences for 35 biothreat assay-relevant bacillus species.</title>
        <authorList>
            <person name="Johnson S.L."/>
            <person name="Daligault H.E."/>
            <person name="Davenport K.W."/>
            <person name="Jaissle J."/>
            <person name="Frey K.G."/>
            <person name="Ladner J.T."/>
            <person name="Broomall S.M."/>
            <person name="Bishop-Lilly K.A."/>
            <person name="Bruce D.C."/>
            <person name="Gibbons H.S."/>
            <person name="Coyne S.R."/>
            <person name="Lo C.C."/>
            <person name="Meincke L."/>
            <person name="Munk A.C."/>
            <person name="Koroleva G.I."/>
            <person name="Rosenzweig C.N."/>
            <person name="Palacios G.F."/>
            <person name="Redden C.L."/>
            <person name="Minogue T.D."/>
            <person name="Chain P.S."/>
        </authorList>
    </citation>
    <scope>NUCLEOTIDE SEQUENCE [LARGE SCALE GENOMIC DNA]</scope>
    <source>
        <strain evidence="9">ATCC 14581 / DSM 32 / JCM 2506 / NBRC 15308 / NCIMB 9376 / NCTC 10342 / NRRL B-14308 / VKM B-512</strain>
    </source>
</reference>
<dbReference type="PATRIC" id="fig|592022.4.peg.3821"/>
<evidence type="ECO:0000256" key="6">
    <source>
        <dbReference type="ARBA" id="ARBA00022989"/>
    </source>
</evidence>
<evidence type="ECO:0000256" key="7">
    <source>
        <dbReference type="ARBA" id="ARBA00023136"/>
    </source>
</evidence>
<dbReference type="InterPro" id="IPR020948">
    <property type="entry name" value="P_starv_induced_PsiE-like"/>
</dbReference>
<organism evidence="8 9">
    <name type="scientific">Priestia megaterium (strain ATCC 14581 / DSM 32 / CCUG 1817 / JCM 2506 / NBRC 15308 / NCIMB 9376 / NCTC 10342 / NRRL B-14308 / VKM B-512 / Ford 19)</name>
    <name type="common">Bacillus megaterium</name>
    <dbReference type="NCBI Taxonomy" id="1348623"/>
    <lineage>
        <taxon>Bacteria</taxon>
        <taxon>Bacillati</taxon>
        <taxon>Bacillota</taxon>
        <taxon>Bacilli</taxon>
        <taxon>Bacillales</taxon>
        <taxon>Bacillaceae</taxon>
        <taxon>Priestia</taxon>
    </lineage>
</organism>
<evidence type="ECO:0000256" key="4">
    <source>
        <dbReference type="ARBA" id="ARBA00022475"/>
    </source>
</evidence>
<keyword evidence="7" id="KW-0472">Membrane</keyword>
<evidence type="ECO:0000256" key="3">
    <source>
        <dbReference type="ARBA" id="ARBA00021903"/>
    </source>
</evidence>
<dbReference type="Pfam" id="PF06146">
    <property type="entry name" value="PsiE"/>
    <property type="match status" value="1"/>
</dbReference>
<dbReference type="AlphaFoldDB" id="A0A0B6AR78"/>
<sequence>MLELFLRKKRQYLITTYQFILNVSLIVLGFILVYFLLRELFYIMNDALTGNNNVHKILGKVLVFFLYFAFVSMIMTYFKESCHFPLSYLLYIGITATIRFIIVNNNYQIGSLFLSLGIIALTISYLMLTKKRLEDNERRI</sequence>
<dbReference type="InterPro" id="IPR009315">
    <property type="entry name" value="P_starv_induced_PsiE"/>
</dbReference>
<keyword evidence="4" id="KW-1003">Cell membrane</keyword>
<evidence type="ECO:0000256" key="5">
    <source>
        <dbReference type="ARBA" id="ARBA00022692"/>
    </source>
</evidence>
<dbReference type="PIRSF" id="PIRSF029598">
    <property type="entry name" value="PsiE"/>
    <property type="match status" value="1"/>
</dbReference>
<keyword evidence="5" id="KW-0812">Transmembrane</keyword>
<evidence type="ECO:0000313" key="8">
    <source>
        <dbReference type="EMBL" id="AJI22339.1"/>
    </source>
</evidence>
<dbReference type="KEGG" id="bmeg:BG04_757"/>
<proteinExistence type="inferred from homology"/>
<comment type="similarity">
    <text evidence="2">Belongs to the PsiE family.</text>
</comment>
<accession>A0A0B6AR78</accession>
<comment type="subcellular location">
    <subcellularLocation>
        <location evidence="1">Cell inner membrane</location>
        <topology evidence="1">Multi-pass membrane protein</topology>
    </subcellularLocation>
</comment>
<evidence type="ECO:0000256" key="1">
    <source>
        <dbReference type="ARBA" id="ARBA00004429"/>
    </source>
</evidence>
<dbReference type="HOGENOM" id="CLU_127561_0_0_9"/>
<dbReference type="Proteomes" id="UP000031829">
    <property type="component" value="Chromosome"/>
</dbReference>
<name>A0A0B6AR78_PRIM2</name>
<dbReference type="EMBL" id="CP009920">
    <property type="protein sequence ID" value="AJI22339.1"/>
    <property type="molecule type" value="Genomic_DNA"/>
</dbReference>